<sequence length="1357" mass="153124">MHAPPDEKSAARAPSAGQTVDLSDPRCRERKPRFQSWDSDDNRSSNKKRKVLSSEGESGERHDSSSLSSFMTYSNFTMSCSGAETQEDNTPSTSGCSSFMAHKDKKRASKVEKKERVKQYLKELKSMVQPDGRGGTLSALQQVLTNMRKMKADALKPSQTAEKKAEQPSDTAISSHYALSQTVYDSMSHESLISDALKHSDEILIYLTARDNVVRAVSQNLKTVLGYQWDRWVGRSLDDFVHKYDIVTYKSIIKRSDESLLDSSDGEFASEKQKIFYIRLRECKSLNTTGFSLRKHDKYLPFQCSFIRKKMCKREMQAEANQSDVISSSGYSGSLMQWGGSSLESGSNEADTWYTILHCTPLVSPYTDPMRLPDVTSFETRQTLFCSFCHIEPNTIALLGYLPQEIVGVSIFEFYHNDDLQRLFTIYQKVIALQGVPYKSGTIRLLAKNGCWLSCVTEWSSFVNPWSKRLEFVIGKHTVVKGPENVDIFCERFTRPTVEETPHEVLLARQKIKNLLLQPVVTIYLGEENQKSQRPRPIVAIAEDIDYVSTAMSSEAATFKKDTILSCDPDKQALHGTGILFKENAISRAYEQLSYTSCIKKFLLSQPQCFSSDSEVRKSSSEDGFDDDSLVAINLSAGKPIGKWIKASIDDMVYNKRVKVPRLSEETRSLPSLNDAFWKNATIFSRDEFEFDISVPKPPSFGSSTKVLVSEQEHRDLENLPDPVVTTRDQLKQQQPPTPTTETTQTEAGRWPVMHLTRESLLNHTLMQEQLYLASASPERNVLFLNECRDVDSPVSHGRRNTLKRMHSPDMNFKQCKSGRNNEGQRIITPTSILNPVFPLHPFDSKDSFRSLVRVKQMVVPMQMYPIVSRSVTQFREGQQLPPGITSSSGMTFRQGEMMGFQTTDSSPRVTNVGLPIPVHQLNSYLMQQGNMLMPKMSTRPMRKLPEKSKLPVWTTSDTSSTEETLSSFYILESSGQPTRQYNEMVLQSLARQMGDPQHKGLHPAPWLQRVNFSDSMQYRYQLQCSKKQVLSKVFMEELAKMSQPIGVLEQIDEVLGVADGLPIIDQEHDDVIFNSELHNPCSCITATCCNKWNTEDHGISDMFKHMCKKGKKKEKHVKMSSKPKVMHKDAAMQTDFGFKMEMDEEAENETEAEIGARDGIVIDIQDSEMLGKSTKSDSCSNKSEDMFIRCDMSTDSGNSLNTSDITPSDQRSNNENGSSLKESDGDAMSKKSDSSSSDKQVISSESELDTKTSIIDELFESLFIDLAVCFPQCHSDMVPWLVDVDFDDNLQMNYHMECKDSELILQRDRTRIEAMGEPDLVRTQLCALMEDISSNADISSMMVGSEASSFVTDNLS</sequence>
<dbReference type="PANTHER" id="PTHR11269">
    <property type="entry name" value="PERIOD CIRCADIAN PROTEIN"/>
    <property type="match status" value="1"/>
</dbReference>
<feature type="region of interest" description="Disordered" evidence="3">
    <location>
        <begin position="712"/>
        <end position="748"/>
    </location>
</feature>
<evidence type="ECO:0000259" key="4">
    <source>
        <dbReference type="PROSITE" id="PS50112"/>
    </source>
</evidence>
<dbReference type="PROSITE" id="PS50112">
    <property type="entry name" value="PAS"/>
    <property type="match status" value="1"/>
</dbReference>
<protein>
    <recommendedName>
        <fullName evidence="4">PAS domain-containing protein</fullName>
    </recommendedName>
</protein>
<dbReference type="Proteomes" id="UP000828390">
    <property type="component" value="Unassembled WGS sequence"/>
</dbReference>
<feature type="domain" description="PAS" evidence="4">
    <location>
        <begin position="390"/>
        <end position="434"/>
    </location>
</feature>
<dbReference type="InterPro" id="IPR000014">
    <property type="entry name" value="PAS"/>
</dbReference>
<comment type="subcellular location">
    <subcellularLocation>
        <location evidence="1">Nucleus</location>
    </subcellularLocation>
</comment>
<evidence type="ECO:0000256" key="2">
    <source>
        <dbReference type="ARBA" id="ARBA00023242"/>
    </source>
</evidence>
<feature type="compositionally biased region" description="Polar residues" evidence="3">
    <location>
        <begin position="83"/>
        <end position="97"/>
    </location>
</feature>
<evidence type="ECO:0000313" key="5">
    <source>
        <dbReference type="EMBL" id="KAH3823630.1"/>
    </source>
</evidence>
<feature type="region of interest" description="Disordered" evidence="3">
    <location>
        <begin position="83"/>
        <end position="114"/>
    </location>
</feature>
<feature type="compositionally biased region" description="Basic and acidic residues" evidence="3">
    <location>
        <begin position="1222"/>
        <end position="1234"/>
    </location>
</feature>
<dbReference type="GO" id="GO:0000122">
    <property type="term" value="P:negative regulation of transcription by RNA polymerase II"/>
    <property type="evidence" value="ECO:0007669"/>
    <property type="project" value="TreeGrafter"/>
</dbReference>
<dbReference type="PANTHER" id="PTHR11269:SF16">
    <property type="entry name" value="PERIOD CIRCADIAN PROTEIN"/>
    <property type="match status" value="1"/>
</dbReference>
<proteinExistence type="predicted"/>
<evidence type="ECO:0000256" key="3">
    <source>
        <dbReference type="SAM" id="MobiDB-lite"/>
    </source>
</evidence>
<dbReference type="Gene3D" id="3.30.450.20">
    <property type="entry name" value="PAS domain"/>
    <property type="match status" value="2"/>
</dbReference>
<name>A0A9D4GV54_DREPO</name>
<reference evidence="5" key="1">
    <citation type="journal article" date="2019" name="bioRxiv">
        <title>The Genome of the Zebra Mussel, Dreissena polymorpha: A Resource for Invasive Species Research.</title>
        <authorList>
            <person name="McCartney M.A."/>
            <person name="Auch B."/>
            <person name="Kono T."/>
            <person name="Mallez S."/>
            <person name="Zhang Y."/>
            <person name="Obille A."/>
            <person name="Becker A."/>
            <person name="Abrahante J.E."/>
            <person name="Garbe J."/>
            <person name="Badalamenti J.P."/>
            <person name="Herman A."/>
            <person name="Mangelson H."/>
            <person name="Liachko I."/>
            <person name="Sullivan S."/>
            <person name="Sone E.D."/>
            <person name="Koren S."/>
            <person name="Silverstein K.A.T."/>
            <person name="Beckman K.B."/>
            <person name="Gohl D.M."/>
        </authorList>
    </citation>
    <scope>NUCLEOTIDE SEQUENCE</scope>
    <source>
        <strain evidence="5">Duluth1</strain>
        <tissue evidence="5">Whole animal</tissue>
    </source>
</reference>
<gene>
    <name evidence="5" type="ORF">DPMN_125440</name>
</gene>
<comment type="caution">
    <text evidence="5">The sequence shown here is derived from an EMBL/GenBank/DDBJ whole genome shotgun (WGS) entry which is preliminary data.</text>
</comment>
<dbReference type="GO" id="GO:0001222">
    <property type="term" value="F:transcription corepressor binding"/>
    <property type="evidence" value="ECO:0007669"/>
    <property type="project" value="TreeGrafter"/>
</dbReference>
<dbReference type="Pfam" id="PF14598">
    <property type="entry name" value="PAS_11"/>
    <property type="match status" value="1"/>
</dbReference>
<feature type="compositionally biased region" description="Basic and acidic residues" evidence="3">
    <location>
        <begin position="1"/>
        <end position="10"/>
    </location>
</feature>
<dbReference type="GO" id="GO:0032922">
    <property type="term" value="P:circadian regulation of gene expression"/>
    <property type="evidence" value="ECO:0007669"/>
    <property type="project" value="TreeGrafter"/>
</dbReference>
<accession>A0A9D4GV54</accession>
<dbReference type="GO" id="GO:0000976">
    <property type="term" value="F:transcription cis-regulatory region binding"/>
    <property type="evidence" value="ECO:0007669"/>
    <property type="project" value="TreeGrafter"/>
</dbReference>
<dbReference type="GO" id="GO:0005634">
    <property type="term" value="C:nucleus"/>
    <property type="evidence" value="ECO:0007669"/>
    <property type="project" value="UniProtKB-SubCell"/>
</dbReference>
<organism evidence="5 6">
    <name type="scientific">Dreissena polymorpha</name>
    <name type="common">Zebra mussel</name>
    <name type="synonym">Mytilus polymorpha</name>
    <dbReference type="NCBI Taxonomy" id="45954"/>
    <lineage>
        <taxon>Eukaryota</taxon>
        <taxon>Metazoa</taxon>
        <taxon>Spiralia</taxon>
        <taxon>Lophotrochozoa</taxon>
        <taxon>Mollusca</taxon>
        <taxon>Bivalvia</taxon>
        <taxon>Autobranchia</taxon>
        <taxon>Heteroconchia</taxon>
        <taxon>Euheterodonta</taxon>
        <taxon>Imparidentia</taxon>
        <taxon>Neoheterodontei</taxon>
        <taxon>Myida</taxon>
        <taxon>Dreissenoidea</taxon>
        <taxon>Dreissenidae</taxon>
        <taxon>Dreissena</taxon>
    </lineage>
</organism>
<dbReference type="SUPFAM" id="SSF55785">
    <property type="entry name" value="PYP-like sensor domain (PAS domain)"/>
    <property type="match status" value="2"/>
</dbReference>
<dbReference type="GO" id="GO:0043153">
    <property type="term" value="P:entrainment of circadian clock by photoperiod"/>
    <property type="evidence" value="ECO:0007669"/>
    <property type="project" value="TreeGrafter"/>
</dbReference>
<dbReference type="InterPro" id="IPR035965">
    <property type="entry name" value="PAS-like_dom_sf"/>
</dbReference>
<reference evidence="5" key="2">
    <citation type="submission" date="2020-11" db="EMBL/GenBank/DDBJ databases">
        <authorList>
            <person name="McCartney M.A."/>
            <person name="Auch B."/>
            <person name="Kono T."/>
            <person name="Mallez S."/>
            <person name="Becker A."/>
            <person name="Gohl D.M."/>
            <person name="Silverstein K.A.T."/>
            <person name="Koren S."/>
            <person name="Bechman K.B."/>
            <person name="Herman A."/>
            <person name="Abrahante J.E."/>
            <person name="Garbe J."/>
        </authorList>
    </citation>
    <scope>NUCLEOTIDE SEQUENCE</scope>
    <source>
        <strain evidence="5">Duluth1</strain>
        <tissue evidence="5">Whole animal</tissue>
    </source>
</reference>
<feature type="region of interest" description="Disordered" evidence="3">
    <location>
        <begin position="1"/>
        <end position="68"/>
    </location>
</feature>
<feature type="compositionally biased region" description="Low complexity" evidence="3">
    <location>
        <begin position="1235"/>
        <end position="1246"/>
    </location>
</feature>
<feature type="compositionally biased region" description="Polar residues" evidence="3">
    <location>
        <begin position="1194"/>
        <end position="1221"/>
    </location>
</feature>
<feature type="region of interest" description="Disordered" evidence="3">
    <location>
        <begin position="1192"/>
        <end position="1248"/>
    </location>
</feature>
<dbReference type="CDD" id="cd00130">
    <property type="entry name" value="PAS"/>
    <property type="match status" value="1"/>
</dbReference>
<dbReference type="SMART" id="SM00091">
    <property type="entry name" value="PAS"/>
    <property type="match status" value="2"/>
</dbReference>
<dbReference type="GO" id="GO:0005737">
    <property type="term" value="C:cytoplasm"/>
    <property type="evidence" value="ECO:0007669"/>
    <property type="project" value="TreeGrafter"/>
</dbReference>
<feature type="region of interest" description="Disordered" evidence="3">
    <location>
        <begin position="153"/>
        <end position="172"/>
    </location>
</feature>
<evidence type="ECO:0000256" key="1">
    <source>
        <dbReference type="ARBA" id="ARBA00004123"/>
    </source>
</evidence>
<evidence type="ECO:0000313" key="6">
    <source>
        <dbReference type="Proteomes" id="UP000828390"/>
    </source>
</evidence>
<keyword evidence="2" id="KW-0539">Nucleus</keyword>
<dbReference type="EMBL" id="JAIWYP010000005">
    <property type="protein sequence ID" value="KAH3823630.1"/>
    <property type="molecule type" value="Genomic_DNA"/>
</dbReference>
<keyword evidence="6" id="KW-1185">Reference proteome</keyword>
<dbReference type="InterPro" id="IPR050760">
    <property type="entry name" value="Period_circadian_regulator"/>
</dbReference>